<dbReference type="WormBase" id="SRAE_0000018400">
    <property type="protein sequence ID" value="SRP01629"/>
    <property type="gene ID" value="WBGene00255923"/>
</dbReference>
<dbReference type="GeneID" id="36373421"/>
<evidence type="ECO:0000313" key="4">
    <source>
        <dbReference type="WBParaSite" id="SRAE_0000018400.1"/>
    </source>
</evidence>
<dbReference type="Gene3D" id="3.40.50.1820">
    <property type="entry name" value="alpha/beta hydrolase"/>
    <property type="match status" value="1"/>
</dbReference>
<feature type="domain" description="Fungal lipase-type" evidence="1">
    <location>
        <begin position="92"/>
        <end position="228"/>
    </location>
</feature>
<dbReference type="AlphaFoldDB" id="A0A090L0N0"/>
<keyword evidence="3" id="KW-1185">Reference proteome</keyword>
<dbReference type="RefSeq" id="XP_024500263.1">
    <property type="nucleotide sequence ID" value="XM_024646040.1"/>
</dbReference>
<dbReference type="WBParaSite" id="SRAE_0000018400.1">
    <property type="protein sequence ID" value="SRAE_0000018400.1"/>
    <property type="gene ID" value="WBGene00255923"/>
</dbReference>
<accession>A0A090L0N0</accession>
<dbReference type="CDD" id="cd00519">
    <property type="entry name" value="Lipase_3"/>
    <property type="match status" value="1"/>
</dbReference>
<dbReference type="GO" id="GO:0006629">
    <property type="term" value="P:lipid metabolic process"/>
    <property type="evidence" value="ECO:0007669"/>
    <property type="project" value="InterPro"/>
</dbReference>
<dbReference type="InterPro" id="IPR002921">
    <property type="entry name" value="Fungal_lipase-type"/>
</dbReference>
<dbReference type="PANTHER" id="PTHR45908">
    <property type="entry name" value="PROTEIN CBG11750-RELATED"/>
    <property type="match status" value="1"/>
</dbReference>
<evidence type="ECO:0000313" key="5">
    <source>
        <dbReference type="WormBase" id="SRAE_0000018400"/>
    </source>
</evidence>
<dbReference type="SUPFAM" id="SSF53474">
    <property type="entry name" value="alpha/beta-Hydrolases"/>
    <property type="match status" value="1"/>
</dbReference>
<dbReference type="Pfam" id="PF01764">
    <property type="entry name" value="Lipase_3"/>
    <property type="match status" value="1"/>
</dbReference>
<name>A0A090L0N0_STRRB</name>
<reference evidence="2" key="1">
    <citation type="submission" date="2014-09" db="EMBL/GenBank/DDBJ databases">
        <authorList>
            <person name="Aslett A.Martin."/>
        </authorList>
    </citation>
    <scope>NUCLEOTIDE SEQUENCE</scope>
    <source>
        <strain evidence="2">ED321 Heterogonic</strain>
    </source>
</reference>
<dbReference type="CTD" id="36373421"/>
<evidence type="ECO:0000313" key="3">
    <source>
        <dbReference type="Proteomes" id="UP000035682"/>
    </source>
</evidence>
<evidence type="ECO:0000313" key="2">
    <source>
        <dbReference type="EMBL" id="CEF61054.1"/>
    </source>
</evidence>
<dbReference type="OrthoDB" id="438440at2759"/>
<reference evidence="3" key="2">
    <citation type="submission" date="2014-09" db="EMBL/GenBank/DDBJ databases">
        <authorList>
            <person name="Martin A.A."/>
        </authorList>
    </citation>
    <scope>NUCLEOTIDE SEQUENCE</scope>
    <source>
        <strain evidence="3">ED321</strain>
    </source>
</reference>
<organism evidence="2">
    <name type="scientific">Strongyloides ratti</name>
    <name type="common">Parasitic roundworm</name>
    <dbReference type="NCBI Taxonomy" id="34506"/>
    <lineage>
        <taxon>Eukaryota</taxon>
        <taxon>Metazoa</taxon>
        <taxon>Ecdysozoa</taxon>
        <taxon>Nematoda</taxon>
        <taxon>Chromadorea</taxon>
        <taxon>Rhabditida</taxon>
        <taxon>Tylenchina</taxon>
        <taxon>Panagrolaimomorpha</taxon>
        <taxon>Strongyloidoidea</taxon>
        <taxon>Strongyloididae</taxon>
        <taxon>Strongyloides</taxon>
    </lineage>
</organism>
<dbReference type="Proteomes" id="UP000035682">
    <property type="component" value="Unplaced"/>
</dbReference>
<protein>
    <submittedName>
        <fullName evidence="2 4">Lipase, class 3 family-containing protein</fullName>
    </submittedName>
</protein>
<dbReference type="InterPro" id="IPR029058">
    <property type="entry name" value="AB_hydrolase_fold"/>
</dbReference>
<dbReference type="EMBL" id="LN609405">
    <property type="protein sequence ID" value="CEF61054.1"/>
    <property type="molecule type" value="Genomic_DNA"/>
</dbReference>
<proteinExistence type="predicted"/>
<evidence type="ECO:0000259" key="1">
    <source>
        <dbReference type="Pfam" id="PF01764"/>
    </source>
</evidence>
<sequence length="321" mass="37402">MIFKDINIILILFFILLPRLCRNIYIEKEAKLCGRLTGAVLRDRLERCLLSDPYIFSNSRLLDEKTTVRKDLFGSIRTAIFEDTSQPGVLIVIEKGSGNPKQVTYQFFSGIFQDLTNFMGSGRVWKYTYDVHNVHIKWLLDKLENLMRNGTYQRIIFSGHSLGAGVSILDAFTCVKTKICHSGNTKVMTFGGPRTGDEIFALNYNKLIPETYRVVVEGDIIPSFPPCTKGFFSNECHKPVFEENNKSWFHFVGYYHVGTEIYYPHGYENKYKYCKPRYEDPDCSPRVFPSIFKLVFYKDELNDRHNRYFRIEKNGNPCRFI</sequence>
<gene>
    <name evidence="2 4 5" type="ORF">SRAE_0000018400</name>
</gene>
<reference evidence="4" key="3">
    <citation type="submission" date="2020-12" db="UniProtKB">
        <authorList>
            <consortium name="WormBaseParasite"/>
        </authorList>
    </citation>
    <scope>IDENTIFICATION</scope>
</reference>